<gene>
    <name evidence="2" type="ORF">AUC70_15195</name>
</gene>
<dbReference type="Pfam" id="PF13747">
    <property type="entry name" value="DUF4164"/>
    <property type="match status" value="1"/>
</dbReference>
<dbReference type="InterPro" id="IPR025310">
    <property type="entry name" value="DUF4164"/>
</dbReference>
<keyword evidence="1" id="KW-0175">Coiled coil</keyword>
<name>A0A1E3VTJ0_9HYPH</name>
<dbReference type="EMBL" id="LPWE01000004">
    <property type="protein sequence ID" value="ODR96601.1"/>
    <property type="molecule type" value="Genomic_DNA"/>
</dbReference>
<reference evidence="2 3" key="1">
    <citation type="journal article" date="2016" name="Environ. Microbiol.">
        <title>New Methyloceanibacter diversity from North Sea sediments includes methanotroph containing solely the soluble methane monooxygenase.</title>
        <authorList>
            <person name="Vekeman B."/>
            <person name="Kerckhof F.M."/>
            <person name="Cremers G."/>
            <person name="de Vos P."/>
            <person name="Vandamme P."/>
            <person name="Boon N."/>
            <person name="Op den Camp H.J."/>
            <person name="Heylen K."/>
        </authorList>
    </citation>
    <scope>NUCLEOTIDE SEQUENCE [LARGE SCALE GENOMIC DNA]</scope>
    <source>
        <strain evidence="2 3">R-67176</strain>
    </source>
</reference>
<dbReference type="STRING" id="1774970.AUC70_15195"/>
<evidence type="ECO:0000313" key="3">
    <source>
        <dbReference type="Proteomes" id="UP000094172"/>
    </source>
</evidence>
<evidence type="ECO:0000313" key="2">
    <source>
        <dbReference type="EMBL" id="ODR96601.1"/>
    </source>
</evidence>
<dbReference type="AlphaFoldDB" id="A0A1E3VTJ0"/>
<proteinExistence type="predicted"/>
<dbReference type="Proteomes" id="UP000094172">
    <property type="component" value="Unassembled WGS sequence"/>
</dbReference>
<keyword evidence="3" id="KW-1185">Reference proteome</keyword>
<sequence length="187" mass="20826">MIGVCAGVSIVAGRRVARLVSNHRPRRTVKLCTGLREKRLVGAPFPIEHGVTTYFASRLFHMQNMAFKTAGFRENRRRLAGRANVMAQTMMKLDPSDPLARFDAALDALEGNLARVLADDQGQVQSAEILELREQVKFLTDERDQLLADLEVERTRVRRLKAANQEVSDRLDAVVGALKDMAPAMQG</sequence>
<protein>
    <recommendedName>
        <fullName evidence="4">DUF4164 domain-containing protein</fullName>
    </recommendedName>
</protein>
<comment type="caution">
    <text evidence="2">The sequence shown here is derived from an EMBL/GenBank/DDBJ whole genome shotgun (WGS) entry which is preliminary data.</text>
</comment>
<accession>A0A1E3VTJ0</accession>
<feature type="coiled-coil region" evidence="1">
    <location>
        <begin position="129"/>
        <end position="170"/>
    </location>
</feature>
<organism evidence="2 3">
    <name type="scientific">Methyloceanibacter stevinii</name>
    <dbReference type="NCBI Taxonomy" id="1774970"/>
    <lineage>
        <taxon>Bacteria</taxon>
        <taxon>Pseudomonadati</taxon>
        <taxon>Pseudomonadota</taxon>
        <taxon>Alphaproteobacteria</taxon>
        <taxon>Hyphomicrobiales</taxon>
        <taxon>Hyphomicrobiaceae</taxon>
        <taxon>Methyloceanibacter</taxon>
    </lineage>
</organism>
<evidence type="ECO:0000256" key="1">
    <source>
        <dbReference type="SAM" id="Coils"/>
    </source>
</evidence>
<evidence type="ECO:0008006" key="4">
    <source>
        <dbReference type="Google" id="ProtNLM"/>
    </source>
</evidence>